<gene>
    <name evidence="1" type="ORF">P4U43_17040</name>
</gene>
<keyword evidence="2" id="KW-1185">Reference proteome</keyword>
<feature type="non-terminal residue" evidence="1">
    <location>
        <position position="79"/>
    </location>
</feature>
<proteinExistence type="predicted"/>
<dbReference type="EMBL" id="JAROKN010000087">
    <property type="protein sequence ID" value="MDF9279495.1"/>
    <property type="molecule type" value="Genomic_DNA"/>
</dbReference>
<protein>
    <submittedName>
        <fullName evidence="1">ISL3 family transposase</fullName>
    </submittedName>
</protein>
<dbReference type="Proteomes" id="UP001220456">
    <property type="component" value="Unassembled WGS sequence"/>
</dbReference>
<evidence type="ECO:0000313" key="2">
    <source>
        <dbReference type="Proteomes" id="UP001220456"/>
    </source>
</evidence>
<comment type="caution">
    <text evidence="1">The sequence shown here is derived from an EMBL/GenBank/DDBJ whole genome shotgun (WGS) entry which is preliminary data.</text>
</comment>
<reference evidence="1 2" key="1">
    <citation type="journal article" date="2023" name="Int. J. Syst. Evol. Microbiol.">
        <title>Arthrobacter vasquezii sp. nov., isolated from a soil sample from Union Glacier, Antarctica.</title>
        <authorList>
            <person name="Valenzuela-Ibaceta F."/>
            <person name="Carrasco V."/>
            <person name="Lagos-Moraga S."/>
            <person name="Dietz-Vargas C."/>
            <person name="Navarro C.A."/>
            <person name="Perez-Donoso J.M."/>
        </authorList>
    </citation>
    <scope>NUCLEOTIDE SEQUENCE [LARGE SCALE GENOMIC DNA]</scope>
    <source>
        <strain evidence="1 2">EH-1B-1</strain>
    </source>
</reference>
<name>A0ABT6D194_9MICC</name>
<accession>A0ABT6D194</accession>
<evidence type="ECO:0000313" key="1">
    <source>
        <dbReference type="EMBL" id="MDF9279495.1"/>
    </source>
</evidence>
<organism evidence="1 2">
    <name type="scientific">Arthrobacter vasquezii</name>
    <dbReference type="NCBI Taxonomy" id="2977629"/>
    <lineage>
        <taxon>Bacteria</taxon>
        <taxon>Bacillati</taxon>
        <taxon>Actinomycetota</taxon>
        <taxon>Actinomycetes</taxon>
        <taxon>Micrococcales</taxon>
        <taxon>Micrococcaceae</taxon>
        <taxon>Arthrobacter</taxon>
    </lineage>
</organism>
<sequence length="79" mass="8812">MDRLTPISSRDGIAIAMMTASVIAMIRRRHLPRQASRRQRGRELMEKLITDLSAGVPKVLTELTTLGRTLKKRAADVLA</sequence>